<protein>
    <submittedName>
        <fullName evidence="1">Uncharacterized protein</fullName>
    </submittedName>
</protein>
<gene>
    <name evidence="1" type="ORF">BDN72DRAFT_849449</name>
</gene>
<dbReference type="Proteomes" id="UP000308600">
    <property type="component" value="Unassembled WGS sequence"/>
</dbReference>
<keyword evidence="2" id="KW-1185">Reference proteome</keyword>
<dbReference type="EMBL" id="ML208636">
    <property type="protein sequence ID" value="TFK61700.1"/>
    <property type="molecule type" value="Genomic_DNA"/>
</dbReference>
<organism evidence="1 2">
    <name type="scientific">Pluteus cervinus</name>
    <dbReference type="NCBI Taxonomy" id="181527"/>
    <lineage>
        <taxon>Eukaryota</taxon>
        <taxon>Fungi</taxon>
        <taxon>Dikarya</taxon>
        <taxon>Basidiomycota</taxon>
        <taxon>Agaricomycotina</taxon>
        <taxon>Agaricomycetes</taxon>
        <taxon>Agaricomycetidae</taxon>
        <taxon>Agaricales</taxon>
        <taxon>Pluteineae</taxon>
        <taxon>Pluteaceae</taxon>
        <taxon>Pluteus</taxon>
    </lineage>
</organism>
<sequence length="282" mass="31471">MTDSSQPIFPPELEEVIFLFALQDDLKLVGTLVLVAKRVHDWVIPRFYEVVIFRYASEPHIPHRSLSLQHLAGNGKHVRHLLLHDHSPGRRLDDHFSGCIDRCPNLCSLGLWIPDNSFTPGLVGGLLRLRLKYLSFDISGLVPALEKQGVSTVLLPTVTHLELIGATKVDPHLVKSYFPALTHLALTGIGNTPITVLRDALDVFGDQLEVAIWYLWNAGDTKTSPRVERTSKYIIVDDPRFVVLRYGANFANTWHEGVKGGLGIWKAAEEAVQARRLGTIVL</sequence>
<proteinExistence type="predicted"/>
<name>A0ACD3A8H6_9AGAR</name>
<accession>A0ACD3A8H6</accession>
<evidence type="ECO:0000313" key="1">
    <source>
        <dbReference type="EMBL" id="TFK61700.1"/>
    </source>
</evidence>
<evidence type="ECO:0000313" key="2">
    <source>
        <dbReference type="Proteomes" id="UP000308600"/>
    </source>
</evidence>
<reference evidence="1 2" key="1">
    <citation type="journal article" date="2019" name="Nat. Ecol. Evol.">
        <title>Megaphylogeny resolves global patterns of mushroom evolution.</title>
        <authorList>
            <person name="Varga T."/>
            <person name="Krizsan K."/>
            <person name="Foldi C."/>
            <person name="Dima B."/>
            <person name="Sanchez-Garcia M."/>
            <person name="Sanchez-Ramirez S."/>
            <person name="Szollosi G.J."/>
            <person name="Szarkandi J.G."/>
            <person name="Papp V."/>
            <person name="Albert L."/>
            <person name="Andreopoulos W."/>
            <person name="Angelini C."/>
            <person name="Antonin V."/>
            <person name="Barry K.W."/>
            <person name="Bougher N.L."/>
            <person name="Buchanan P."/>
            <person name="Buyck B."/>
            <person name="Bense V."/>
            <person name="Catcheside P."/>
            <person name="Chovatia M."/>
            <person name="Cooper J."/>
            <person name="Damon W."/>
            <person name="Desjardin D."/>
            <person name="Finy P."/>
            <person name="Geml J."/>
            <person name="Haridas S."/>
            <person name="Hughes K."/>
            <person name="Justo A."/>
            <person name="Karasinski D."/>
            <person name="Kautmanova I."/>
            <person name="Kiss B."/>
            <person name="Kocsube S."/>
            <person name="Kotiranta H."/>
            <person name="LaButti K.M."/>
            <person name="Lechner B.E."/>
            <person name="Liimatainen K."/>
            <person name="Lipzen A."/>
            <person name="Lukacs Z."/>
            <person name="Mihaltcheva S."/>
            <person name="Morgado L.N."/>
            <person name="Niskanen T."/>
            <person name="Noordeloos M.E."/>
            <person name="Ohm R.A."/>
            <person name="Ortiz-Santana B."/>
            <person name="Ovrebo C."/>
            <person name="Racz N."/>
            <person name="Riley R."/>
            <person name="Savchenko A."/>
            <person name="Shiryaev A."/>
            <person name="Soop K."/>
            <person name="Spirin V."/>
            <person name="Szebenyi C."/>
            <person name="Tomsovsky M."/>
            <person name="Tulloss R.E."/>
            <person name="Uehling J."/>
            <person name="Grigoriev I.V."/>
            <person name="Vagvolgyi C."/>
            <person name="Papp T."/>
            <person name="Martin F.M."/>
            <person name="Miettinen O."/>
            <person name="Hibbett D.S."/>
            <person name="Nagy L.G."/>
        </authorList>
    </citation>
    <scope>NUCLEOTIDE SEQUENCE [LARGE SCALE GENOMIC DNA]</scope>
    <source>
        <strain evidence="1 2">NL-1719</strain>
    </source>
</reference>